<sequence length="265" mass="30584">MPETRKRLHRLKDTRHTTRHTNDEHQSENLGETDVLRMAHQRRTSIREPSNYPKEPDYPAALGLLSHLNVEELKEMLNNDAKFDEMIKDVKQFKELETEKEMLMASNRSLAEFNLSKEPMLRNGKMQLKDLSQEGEKLYQSVEDKLSLISEYEQKTGNTNLETTLALIQTSAAESEENSEAIAEKFLEGDMELDSFLDQFITSRKVMHLRRVKSDKMTEMVTARMRAPVLQPNSMSHSGQSFFTAPYPIGGQNMPMPPHYGVNMY</sequence>
<dbReference type="GO" id="GO:0031902">
    <property type="term" value="C:late endosome membrane"/>
    <property type="evidence" value="ECO:0007669"/>
    <property type="project" value="UniProtKB-SubCell"/>
</dbReference>
<evidence type="ECO:0000313" key="10">
    <source>
        <dbReference type="EMBL" id="CAD7578370.1"/>
    </source>
</evidence>
<dbReference type="InterPro" id="IPR009851">
    <property type="entry name" value="Mod_r"/>
</dbReference>
<dbReference type="GO" id="GO:0006612">
    <property type="term" value="P:protein targeting to membrane"/>
    <property type="evidence" value="ECO:0007669"/>
    <property type="project" value="TreeGrafter"/>
</dbReference>
<dbReference type="PROSITE" id="PS51314">
    <property type="entry name" value="VPS37_C"/>
    <property type="match status" value="1"/>
</dbReference>
<dbReference type="InterPro" id="IPR029012">
    <property type="entry name" value="Helix_hairpin_bin_sf"/>
</dbReference>
<dbReference type="GO" id="GO:0043162">
    <property type="term" value="P:ubiquitin-dependent protein catabolic process via the multivesicular body sorting pathway"/>
    <property type="evidence" value="ECO:0007669"/>
    <property type="project" value="TreeGrafter"/>
</dbReference>
<name>A0A7R9JFI2_TIMCA</name>
<evidence type="ECO:0000259" key="9">
    <source>
        <dbReference type="PROSITE" id="PS51314"/>
    </source>
</evidence>
<proteinExistence type="inferred from homology"/>
<dbReference type="GO" id="GO:0006623">
    <property type="term" value="P:protein targeting to vacuole"/>
    <property type="evidence" value="ECO:0007669"/>
    <property type="project" value="TreeGrafter"/>
</dbReference>
<dbReference type="Gene3D" id="1.10.287.660">
    <property type="entry name" value="Helix hairpin bin"/>
    <property type="match status" value="1"/>
</dbReference>
<feature type="compositionally biased region" description="Basic residues" evidence="8">
    <location>
        <begin position="1"/>
        <end position="13"/>
    </location>
</feature>
<dbReference type="AlphaFoldDB" id="A0A7R9JFI2"/>
<keyword evidence="5 7" id="KW-0653">Protein transport</keyword>
<evidence type="ECO:0000256" key="7">
    <source>
        <dbReference type="PROSITE-ProRule" id="PRU00646"/>
    </source>
</evidence>
<accession>A0A7R9JFI2</accession>
<comment type="similarity">
    <text evidence="2">Belongs to the VPS37 family.</text>
</comment>
<dbReference type="PANTHER" id="PTHR13678">
    <property type="entry name" value="VACUOLAR PROTEIN SORTING-ASSOCIATED PROTEIN 37"/>
    <property type="match status" value="1"/>
</dbReference>
<comment type="subcellular location">
    <subcellularLocation>
        <location evidence="1">Late endosome membrane</location>
        <topology evidence="1">Peripheral membrane protein</topology>
    </subcellularLocation>
</comment>
<dbReference type="SUPFAM" id="SSF140111">
    <property type="entry name" value="Endosomal sorting complex assembly domain"/>
    <property type="match status" value="1"/>
</dbReference>
<evidence type="ECO:0000256" key="6">
    <source>
        <dbReference type="ARBA" id="ARBA00025010"/>
    </source>
</evidence>
<dbReference type="Pfam" id="PF07200">
    <property type="entry name" value="Mod_r"/>
    <property type="match status" value="1"/>
</dbReference>
<evidence type="ECO:0000256" key="8">
    <source>
        <dbReference type="SAM" id="MobiDB-lite"/>
    </source>
</evidence>
<feature type="compositionally biased region" description="Basic and acidic residues" evidence="8">
    <location>
        <begin position="14"/>
        <end position="27"/>
    </location>
</feature>
<evidence type="ECO:0000256" key="4">
    <source>
        <dbReference type="ARBA" id="ARBA00022753"/>
    </source>
</evidence>
<gene>
    <name evidence="10" type="ORF">TCMB3V08_LOCUS10911</name>
</gene>
<dbReference type="GO" id="GO:0000813">
    <property type="term" value="C:ESCRT I complex"/>
    <property type="evidence" value="ECO:0007669"/>
    <property type="project" value="TreeGrafter"/>
</dbReference>
<comment type="function">
    <text evidence="6">Component of the ESCRT-I complex, a regulator of vesicular trafficking process. Required for the sorting of endocytic ubiquitinated cargos into multivesicular bodies. May be involved in cell growth and differentiation.</text>
</comment>
<dbReference type="PANTHER" id="PTHR13678:SF27">
    <property type="entry name" value="LD45836P"/>
    <property type="match status" value="1"/>
</dbReference>
<feature type="domain" description="VPS37 C-terminal" evidence="9">
    <location>
        <begin position="143"/>
        <end position="231"/>
    </location>
</feature>
<evidence type="ECO:0000256" key="3">
    <source>
        <dbReference type="ARBA" id="ARBA00022448"/>
    </source>
</evidence>
<evidence type="ECO:0000256" key="2">
    <source>
        <dbReference type="ARBA" id="ARBA00007617"/>
    </source>
</evidence>
<reference evidence="10" key="1">
    <citation type="submission" date="2020-11" db="EMBL/GenBank/DDBJ databases">
        <authorList>
            <person name="Tran Van P."/>
        </authorList>
    </citation>
    <scope>NUCLEOTIDE SEQUENCE</scope>
</reference>
<organism evidence="10">
    <name type="scientific">Timema californicum</name>
    <name type="common">California timema</name>
    <name type="synonym">Walking stick</name>
    <dbReference type="NCBI Taxonomy" id="61474"/>
    <lineage>
        <taxon>Eukaryota</taxon>
        <taxon>Metazoa</taxon>
        <taxon>Ecdysozoa</taxon>
        <taxon>Arthropoda</taxon>
        <taxon>Hexapoda</taxon>
        <taxon>Insecta</taxon>
        <taxon>Pterygota</taxon>
        <taxon>Neoptera</taxon>
        <taxon>Polyneoptera</taxon>
        <taxon>Phasmatodea</taxon>
        <taxon>Timematodea</taxon>
        <taxon>Timematoidea</taxon>
        <taxon>Timematidae</taxon>
        <taxon>Timema</taxon>
    </lineage>
</organism>
<evidence type="ECO:0000256" key="5">
    <source>
        <dbReference type="ARBA" id="ARBA00022927"/>
    </source>
</evidence>
<evidence type="ECO:0000256" key="1">
    <source>
        <dbReference type="ARBA" id="ARBA00004633"/>
    </source>
</evidence>
<dbReference type="InterPro" id="IPR037202">
    <property type="entry name" value="ESCRT_assembly_dom"/>
</dbReference>
<protein>
    <submittedName>
        <fullName evidence="10">(California timema) hypothetical protein</fullName>
    </submittedName>
</protein>
<keyword evidence="4" id="KW-0967">Endosome</keyword>
<dbReference type="EMBL" id="OE187453">
    <property type="protein sequence ID" value="CAD7578370.1"/>
    <property type="molecule type" value="Genomic_DNA"/>
</dbReference>
<keyword evidence="3 7" id="KW-0813">Transport</keyword>
<feature type="region of interest" description="Disordered" evidence="8">
    <location>
        <begin position="1"/>
        <end position="33"/>
    </location>
</feature>